<keyword evidence="3 10" id="KW-1134">Transmembrane beta strand</keyword>
<dbReference type="PANTHER" id="PTHR30069">
    <property type="entry name" value="TONB-DEPENDENT OUTER MEMBRANE RECEPTOR"/>
    <property type="match status" value="1"/>
</dbReference>
<dbReference type="KEGG" id="mod:AS202_06885"/>
<dbReference type="InterPro" id="IPR039426">
    <property type="entry name" value="TonB-dep_rcpt-like"/>
</dbReference>
<evidence type="ECO:0000256" key="11">
    <source>
        <dbReference type="RuleBase" id="RU003357"/>
    </source>
</evidence>
<dbReference type="InterPro" id="IPR037066">
    <property type="entry name" value="Plug_dom_sf"/>
</dbReference>
<dbReference type="SUPFAM" id="SSF49464">
    <property type="entry name" value="Carboxypeptidase regulatory domain-like"/>
    <property type="match status" value="1"/>
</dbReference>
<dbReference type="eggNOG" id="COG4771">
    <property type="taxonomic scope" value="Bacteria"/>
</dbReference>
<dbReference type="InterPro" id="IPR008969">
    <property type="entry name" value="CarboxyPept-like_regulatory"/>
</dbReference>
<evidence type="ECO:0000256" key="10">
    <source>
        <dbReference type="PROSITE-ProRule" id="PRU01360"/>
    </source>
</evidence>
<keyword evidence="5" id="KW-0732">Signal</keyword>
<keyword evidence="7 10" id="KW-0472">Membrane</keyword>
<evidence type="ECO:0000256" key="6">
    <source>
        <dbReference type="ARBA" id="ARBA00023077"/>
    </source>
</evidence>
<evidence type="ECO:0000313" key="12">
    <source>
        <dbReference type="EMBL" id="ALU25884.1"/>
    </source>
</evidence>
<dbReference type="Pfam" id="PF00593">
    <property type="entry name" value="TonB_dep_Rec_b-barrel"/>
    <property type="match status" value="1"/>
</dbReference>
<evidence type="ECO:0000256" key="9">
    <source>
        <dbReference type="ARBA" id="ARBA00023237"/>
    </source>
</evidence>
<keyword evidence="8 12" id="KW-0675">Receptor</keyword>
<keyword evidence="4 10" id="KW-0812">Transmembrane</keyword>
<dbReference type="Gene3D" id="2.40.170.20">
    <property type="entry name" value="TonB-dependent receptor, beta-barrel domain"/>
    <property type="match status" value="1"/>
</dbReference>
<dbReference type="RefSeq" id="WP_006257629.1">
    <property type="nucleotide sequence ID" value="NZ_BCMQ01000001.1"/>
</dbReference>
<dbReference type="Pfam" id="PF13715">
    <property type="entry name" value="CarbopepD_reg_2"/>
    <property type="match status" value="1"/>
</dbReference>
<gene>
    <name evidence="12" type="ORF">AS202_06885</name>
</gene>
<dbReference type="InterPro" id="IPR000531">
    <property type="entry name" value="Beta-barrel_TonB"/>
</dbReference>
<keyword evidence="2 10" id="KW-0813">Transport</keyword>
<evidence type="ECO:0000256" key="1">
    <source>
        <dbReference type="ARBA" id="ARBA00004571"/>
    </source>
</evidence>
<evidence type="ECO:0000256" key="7">
    <source>
        <dbReference type="ARBA" id="ARBA00023136"/>
    </source>
</evidence>
<dbReference type="Gene3D" id="2.60.40.1120">
    <property type="entry name" value="Carboxypeptidase-like, regulatory domain"/>
    <property type="match status" value="1"/>
</dbReference>
<dbReference type="GO" id="GO:0044718">
    <property type="term" value="P:siderophore transmembrane transport"/>
    <property type="evidence" value="ECO:0007669"/>
    <property type="project" value="TreeGrafter"/>
</dbReference>
<dbReference type="AlphaFoldDB" id="A0A0S7EB24"/>
<protein>
    <submittedName>
        <fullName evidence="12">TonB-dependent receptor</fullName>
    </submittedName>
</protein>
<evidence type="ECO:0000256" key="3">
    <source>
        <dbReference type="ARBA" id="ARBA00022452"/>
    </source>
</evidence>
<comment type="subcellular location">
    <subcellularLocation>
        <location evidence="1 10">Cell outer membrane</location>
        <topology evidence="1 10">Multi-pass membrane protein</topology>
    </subcellularLocation>
</comment>
<evidence type="ECO:0000256" key="5">
    <source>
        <dbReference type="ARBA" id="ARBA00022729"/>
    </source>
</evidence>
<accession>A0A0S7EB24</accession>
<reference evidence="12 13" key="1">
    <citation type="journal article" date="2016" name="J. Zhejiang Univ. Sci. B">
        <title>Antibiotic resistance mechanisms of Myroides sp.</title>
        <authorList>
            <person name="Hu S."/>
            <person name="Yuan S."/>
            <person name="Qu H."/>
            <person name="Jiang T."/>
            <person name="Zhou Y."/>
            <person name="Wang M."/>
            <person name="Ming D."/>
        </authorList>
    </citation>
    <scope>NUCLEOTIDE SEQUENCE [LARGE SCALE GENOMIC DNA]</scope>
    <source>
        <strain evidence="12 13">PR63039</strain>
    </source>
</reference>
<dbReference type="GO" id="GO:0009279">
    <property type="term" value="C:cell outer membrane"/>
    <property type="evidence" value="ECO:0007669"/>
    <property type="project" value="UniProtKB-SubCell"/>
</dbReference>
<dbReference type="Pfam" id="PF07715">
    <property type="entry name" value="Plug"/>
    <property type="match status" value="1"/>
</dbReference>
<evidence type="ECO:0000256" key="4">
    <source>
        <dbReference type="ARBA" id="ARBA00022692"/>
    </source>
</evidence>
<sequence length="788" mass="88127">MRISILMLSLVASIGTYAQQYVVKGKVSDIYGEALVGSNITFSGLQSGTDLKGQFISTPVSAGQHRLLVEYLGYKTVDTLLTVKSDMYLDLHLKEDNTLLDQVVVSTHGLKTIANTEVVSNKQLVESFSGSFAKTLTSVPGVNAMEIGAGASKPIIRGLGFNRVAVAENGAKQEGQQWGADHGLEIDAFSTEEVEVIKGVGTIEYGSDAIGGVIKINNEKVPEVHSFSGSATMFGKTVNDSYGASVQVKGRDEKFFYKFKATGQDAGDYRVPVSEINYLNTVIPIYGNRMKNTASKNFALYGQIGYVDNNFKNILSISNVYDKSGFFPGSHGLPNVASVADDGNHRNIEYPRQNVNHFKVVNTTTWDSSLQDKWTFMVAYQNNRRQEHSLFHSHFDDQTPPSSNPNLELQFVLNTVDASVKYEHLFNNNHKLTLGVQQNFQNNTIDGYGFLLPKFNRQSTGVFGMYEYFVNDKLTLEGGARFDYASVHVKPFYDQFLFDYLKEQGYADQLANKYAQRSTTTDRDFNSVNGMVGAKYTLNDNFNFGATVGTNFRFPTAIELASNGVHHGAFRHEKGNPDLNPEKGIALDFRAEFKTPTFNTTFSPYLYYFSNYIYLKPSGKFSILPDSGQIYEYTQSEAIISGFEWKVEKRFFDRLNISAVLEYIYNQQVSNGQNGAYPLPFTPPMNVFGEVRYSFRDTDLFKESEVYFNGKWYAEQERIAQGEEVTPSSQSFGAGVSSTVQFGKFKARTTLSISNMFDTKILNHTSFYRPLGIPELGRSIQLMIQVPF</sequence>
<organism evidence="12 13">
    <name type="scientific">Myroides odoratimimus</name>
    <dbReference type="NCBI Taxonomy" id="76832"/>
    <lineage>
        <taxon>Bacteria</taxon>
        <taxon>Pseudomonadati</taxon>
        <taxon>Bacteroidota</taxon>
        <taxon>Flavobacteriia</taxon>
        <taxon>Flavobacteriales</taxon>
        <taxon>Flavobacteriaceae</taxon>
        <taxon>Myroides</taxon>
    </lineage>
</organism>
<dbReference type="SUPFAM" id="SSF56935">
    <property type="entry name" value="Porins"/>
    <property type="match status" value="1"/>
</dbReference>
<dbReference type="PROSITE" id="PS52016">
    <property type="entry name" value="TONB_DEPENDENT_REC_3"/>
    <property type="match status" value="1"/>
</dbReference>
<comment type="similarity">
    <text evidence="10 11">Belongs to the TonB-dependent receptor family.</text>
</comment>
<keyword evidence="9 10" id="KW-0998">Cell outer membrane</keyword>
<evidence type="ECO:0000256" key="2">
    <source>
        <dbReference type="ARBA" id="ARBA00022448"/>
    </source>
</evidence>
<dbReference type="Proteomes" id="UP000069030">
    <property type="component" value="Chromosome"/>
</dbReference>
<evidence type="ECO:0000313" key="13">
    <source>
        <dbReference type="Proteomes" id="UP000069030"/>
    </source>
</evidence>
<dbReference type="EMBL" id="CP013690">
    <property type="protein sequence ID" value="ALU25884.1"/>
    <property type="molecule type" value="Genomic_DNA"/>
</dbReference>
<dbReference type="Gene3D" id="2.170.130.10">
    <property type="entry name" value="TonB-dependent receptor, plug domain"/>
    <property type="match status" value="1"/>
</dbReference>
<dbReference type="InterPro" id="IPR012910">
    <property type="entry name" value="Plug_dom"/>
</dbReference>
<keyword evidence="6 11" id="KW-0798">TonB box</keyword>
<evidence type="ECO:0000256" key="8">
    <source>
        <dbReference type="ARBA" id="ARBA00023170"/>
    </source>
</evidence>
<dbReference type="GO" id="GO:0015344">
    <property type="term" value="F:siderophore uptake transmembrane transporter activity"/>
    <property type="evidence" value="ECO:0007669"/>
    <property type="project" value="TreeGrafter"/>
</dbReference>
<name>A0A0S7EB24_9FLAO</name>
<dbReference type="PANTHER" id="PTHR30069:SF29">
    <property type="entry name" value="HEMOGLOBIN AND HEMOGLOBIN-HAPTOGLOBIN-BINDING PROTEIN 1-RELATED"/>
    <property type="match status" value="1"/>
</dbReference>
<dbReference type="InterPro" id="IPR036942">
    <property type="entry name" value="Beta-barrel_TonB_sf"/>
</dbReference>
<proteinExistence type="inferred from homology"/>